<protein>
    <submittedName>
        <fullName evidence="3">Uncharacterized protein</fullName>
    </submittedName>
</protein>
<dbReference type="GO" id="GO:0042256">
    <property type="term" value="P:cytosolic ribosome assembly"/>
    <property type="evidence" value="ECO:0007669"/>
    <property type="project" value="InterPro"/>
</dbReference>
<dbReference type="GO" id="GO:0043022">
    <property type="term" value="F:ribosome binding"/>
    <property type="evidence" value="ECO:0007669"/>
    <property type="project" value="InterPro"/>
</dbReference>
<keyword evidence="1" id="KW-0396">Initiation factor</keyword>
<dbReference type="AlphaFoldDB" id="A0A835K9Z5"/>
<dbReference type="SUPFAM" id="SSF55909">
    <property type="entry name" value="Pentein"/>
    <property type="match status" value="1"/>
</dbReference>
<gene>
    <name evidence="3" type="ORF">SADUNF_Sadunf05G0071300</name>
</gene>
<dbReference type="Proteomes" id="UP000657918">
    <property type="component" value="Unassembled WGS sequence"/>
</dbReference>
<evidence type="ECO:0000313" key="3">
    <source>
        <dbReference type="EMBL" id="KAF9682081.1"/>
    </source>
</evidence>
<organism evidence="3 4">
    <name type="scientific">Salix dunnii</name>
    <dbReference type="NCBI Taxonomy" id="1413687"/>
    <lineage>
        <taxon>Eukaryota</taxon>
        <taxon>Viridiplantae</taxon>
        <taxon>Streptophyta</taxon>
        <taxon>Embryophyta</taxon>
        <taxon>Tracheophyta</taxon>
        <taxon>Spermatophyta</taxon>
        <taxon>Magnoliopsida</taxon>
        <taxon>eudicotyledons</taxon>
        <taxon>Gunneridae</taxon>
        <taxon>Pentapetalae</taxon>
        <taxon>rosids</taxon>
        <taxon>fabids</taxon>
        <taxon>Malpighiales</taxon>
        <taxon>Salicaceae</taxon>
        <taxon>Saliceae</taxon>
        <taxon>Salix</taxon>
    </lineage>
</organism>
<dbReference type="PANTHER" id="PTHR10784">
    <property type="entry name" value="TRANSLATION INITIATION FACTOR 6"/>
    <property type="match status" value="1"/>
</dbReference>
<reference evidence="3 4" key="1">
    <citation type="submission" date="2020-10" db="EMBL/GenBank/DDBJ databases">
        <title>Plant Genome Project.</title>
        <authorList>
            <person name="Zhang R.-G."/>
        </authorList>
    </citation>
    <scope>NUCLEOTIDE SEQUENCE [LARGE SCALE GENOMIC DNA]</scope>
    <source>
        <strain evidence="3">FAFU-HL-1</strain>
        <tissue evidence="3">Leaf</tissue>
    </source>
</reference>
<comment type="caution">
    <text evidence="3">The sequence shown here is derived from an EMBL/GenBank/DDBJ whole genome shotgun (WGS) entry which is preliminary data.</text>
</comment>
<keyword evidence="4" id="KW-1185">Reference proteome</keyword>
<accession>A0A835K9Z5</accession>
<dbReference type="EMBL" id="JADGMS010000005">
    <property type="protein sequence ID" value="KAF9682081.1"/>
    <property type="molecule type" value="Genomic_DNA"/>
</dbReference>
<keyword evidence="2" id="KW-0648">Protein biosynthesis</keyword>
<name>A0A835K9Z5_9ROSI</name>
<sequence length="243" mass="27631">MLITNSPRSSLLSSNDVDHYREERNMEHAKATMRAAWRSIKRVTRRFMRRKMKLVVGMARKMVLACVVKLKRTVSRILNAKNRSRNGRHVFLSYGMCSYSKNFDDGKWQQEEDEYDRSFAYSIWIDGLLGRSITNMTCNRGNGCRCSRSRSVSADNCWYCSCGQLLCFLQQRWLGPSPHMDELSTLPGVPLVAATINRGIEVIFAGLTVNGWAVFCGSDTNATELSVIECFQVEGSSAKCHMR</sequence>
<dbReference type="OrthoDB" id="1707044at2759"/>
<dbReference type="Gene3D" id="3.75.10.10">
    <property type="entry name" value="L-arginine/glycine Amidinotransferase, Chain A"/>
    <property type="match status" value="1"/>
</dbReference>
<evidence type="ECO:0000256" key="2">
    <source>
        <dbReference type="ARBA" id="ARBA00022917"/>
    </source>
</evidence>
<dbReference type="InterPro" id="IPR002769">
    <property type="entry name" value="eIF6"/>
</dbReference>
<dbReference type="GO" id="GO:0003743">
    <property type="term" value="F:translation initiation factor activity"/>
    <property type="evidence" value="ECO:0007669"/>
    <property type="project" value="UniProtKB-KW"/>
</dbReference>
<evidence type="ECO:0000256" key="1">
    <source>
        <dbReference type="ARBA" id="ARBA00022540"/>
    </source>
</evidence>
<proteinExistence type="predicted"/>
<evidence type="ECO:0000313" key="4">
    <source>
        <dbReference type="Proteomes" id="UP000657918"/>
    </source>
</evidence>